<comment type="caution">
    <text evidence="2">The sequence shown here is derived from an EMBL/GenBank/DDBJ whole genome shotgun (WGS) entry which is preliminary data.</text>
</comment>
<organism evidence="2 3">
    <name type="scientific">Polarella glacialis</name>
    <name type="common">Dinoflagellate</name>
    <dbReference type="NCBI Taxonomy" id="89957"/>
    <lineage>
        <taxon>Eukaryota</taxon>
        <taxon>Sar</taxon>
        <taxon>Alveolata</taxon>
        <taxon>Dinophyceae</taxon>
        <taxon>Suessiales</taxon>
        <taxon>Suessiaceae</taxon>
        <taxon>Polarella</taxon>
    </lineage>
</organism>
<gene>
    <name evidence="2" type="ORF">PGLA2088_LOCUS27422</name>
</gene>
<sequence>MATNMGELLQRLTEKEQELARAQQEARQLIRDASQKVSMGAHENVVLRRAQAQELKELYALNEKEIRDKTHVCRFKVQEVLRELSLTQGEQAQCEERMKKSEEHALNLTMKVQDLQAYLAHSRQQSDAEISHLESHLDGRVRQAASQGDQRVQHMSDAAMEVGSALSANVAYIQGHFQDQMHRHHVRAEGHVRLKELMNLASHRSEYEMSPEIYSALRDDLVGLWHLQGAREVLWDAGQDGDLKIDVISCCLPEEAARHHAASPGAPPPPPANPTEVFPIVLHIC</sequence>
<proteinExistence type="predicted"/>
<dbReference type="AlphaFoldDB" id="A0A813JWZ1"/>
<evidence type="ECO:0000256" key="1">
    <source>
        <dbReference type="SAM" id="Coils"/>
    </source>
</evidence>
<protein>
    <submittedName>
        <fullName evidence="2">Uncharacterized protein</fullName>
    </submittedName>
</protein>
<keyword evidence="1" id="KW-0175">Coiled coil</keyword>
<dbReference type="EMBL" id="CAJNNW010027443">
    <property type="protein sequence ID" value="CAE8691446.1"/>
    <property type="molecule type" value="Genomic_DNA"/>
</dbReference>
<evidence type="ECO:0000313" key="2">
    <source>
        <dbReference type="EMBL" id="CAE8691446.1"/>
    </source>
</evidence>
<accession>A0A813JWZ1</accession>
<dbReference type="Proteomes" id="UP000626109">
    <property type="component" value="Unassembled WGS sequence"/>
</dbReference>
<name>A0A813JWZ1_POLGL</name>
<evidence type="ECO:0000313" key="3">
    <source>
        <dbReference type="Proteomes" id="UP000626109"/>
    </source>
</evidence>
<reference evidence="2" key="1">
    <citation type="submission" date="2021-02" db="EMBL/GenBank/DDBJ databases">
        <authorList>
            <person name="Dougan E. K."/>
            <person name="Rhodes N."/>
            <person name="Thang M."/>
            <person name="Chan C."/>
        </authorList>
    </citation>
    <scope>NUCLEOTIDE SEQUENCE</scope>
</reference>
<feature type="coiled-coil region" evidence="1">
    <location>
        <begin position="5"/>
        <end position="32"/>
    </location>
</feature>